<dbReference type="SUPFAM" id="SSF57016">
    <property type="entry name" value="Plant lectins/antimicrobial peptides"/>
    <property type="match status" value="1"/>
</dbReference>
<dbReference type="CDD" id="cd00035">
    <property type="entry name" value="ChtBD1"/>
    <property type="match status" value="1"/>
</dbReference>
<dbReference type="PANTHER" id="PTHR47700">
    <property type="entry name" value="V CHITINASE, PUTATIVE (AFU_ORTHOLOGUE AFUA_6G13720)-RELATED"/>
    <property type="match status" value="1"/>
</dbReference>
<comment type="similarity">
    <text evidence="2">Belongs to the glycosyl hydrolase 18 family. Chitinase class V subfamily.</text>
</comment>
<dbReference type="GeneID" id="9519627"/>
<comment type="catalytic activity">
    <reaction evidence="1">
        <text>Random endo-hydrolysis of N-acetyl-beta-D-glucosaminide (1-&gt;4)-beta-linkages in chitin and chitodextrins.</text>
        <dbReference type="EC" id="3.2.1.14"/>
    </reaction>
</comment>
<keyword evidence="16" id="KW-1185">Reference proteome</keyword>
<evidence type="ECO:0000256" key="7">
    <source>
        <dbReference type="ARBA" id="ARBA00023026"/>
    </source>
</evidence>
<dbReference type="Gene3D" id="3.10.50.10">
    <property type="match status" value="1"/>
</dbReference>
<dbReference type="PROSITE" id="PS51910">
    <property type="entry name" value="GH18_2"/>
    <property type="match status" value="1"/>
</dbReference>
<gene>
    <name evidence="15" type="ORF">ARB_00328</name>
</gene>
<organism evidence="15 16">
    <name type="scientific">Arthroderma benhamiae (strain ATCC MYA-4681 / CBS 112371)</name>
    <name type="common">Trichophyton mentagrophytes</name>
    <dbReference type="NCBI Taxonomy" id="663331"/>
    <lineage>
        <taxon>Eukaryota</taxon>
        <taxon>Fungi</taxon>
        <taxon>Dikarya</taxon>
        <taxon>Ascomycota</taxon>
        <taxon>Pezizomycotina</taxon>
        <taxon>Eurotiomycetes</taxon>
        <taxon>Eurotiomycetidae</taxon>
        <taxon>Onygenales</taxon>
        <taxon>Arthrodermataceae</taxon>
        <taxon>Trichophyton</taxon>
    </lineage>
</organism>
<dbReference type="GO" id="GO:0008061">
    <property type="term" value="F:chitin binding"/>
    <property type="evidence" value="ECO:0007669"/>
    <property type="project" value="UniProtKB-UniRule"/>
</dbReference>
<dbReference type="InterPro" id="IPR029070">
    <property type="entry name" value="Chitinase_insertion_sf"/>
</dbReference>
<dbReference type="InterPro" id="IPR053214">
    <property type="entry name" value="LysM12-like"/>
</dbReference>
<evidence type="ECO:0000256" key="3">
    <source>
        <dbReference type="ARBA" id="ARBA00012729"/>
    </source>
</evidence>
<dbReference type="SUPFAM" id="SSF54556">
    <property type="entry name" value="Chitinase insertion domain"/>
    <property type="match status" value="1"/>
</dbReference>
<accession>D4AVW4</accession>
<reference evidence="16" key="1">
    <citation type="journal article" date="2011" name="Genome Biol.">
        <title>Comparative and functional genomics provide insights into the pathogenicity of dermatophytic fungi.</title>
        <authorList>
            <person name="Burmester A."/>
            <person name="Shelest E."/>
            <person name="Gloeckner G."/>
            <person name="Heddergott C."/>
            <person name="Schindler S."/>
            <person name="Staib P."/>
            <person name="Heidel A."/>
            <person name="Felder M."/>
            <person name="Petzold A."/>
            <person name="Szafranski K."/>
            <person name="Feuermann M."/>
            <person name="Pedruzzi I."/>
            <person name="Priebe S."/>
            <person name="Groth M."/>
            <person name="Winkler R."/>
            <person name="Li W."/>
            <person name="Kniemeyer O."/>
            <person name="Schroeckh V."/>
            <person name="Hertweck C."/>
            <person name="Hube B."/>
            <person name="White T.C."/>
            <person name="Platzer M."/>
            <person name="Guthke R."/>
            <person name="Heitman J."/>
            <person name="Woestemeyer J."/>
            <person name="Zipfel P.F."/>
            <person name="Monod M."/>
            <person name="Brakhage A.A."/>
        </authorList>
    </citation>
    <scope>NUCLEOTIDE SEQUENCE [LARGE SCALE GENOMIC DNA]</scope>
    <source>
        <strain evidence="16">ATCC MYA-4681 / CBS 112371</strain>
    </source>
</reference>
<evidence type="ECO:0000256" key="6">
    <source>
        <dbReference type="ARBA" id="ARBA00023024"/>
    </source>
</evidence>
<feature type="disulfide bond" evidence="11">
    <location>
        <begin position="63"/>
        <end position="75"/>
    </location>
</feature>
<evidence type="ECO:0000256" key="5">
    <source>
        <dbReference type="ARBA" id="ARBA00022801"/>
    </source>
</evidence>
<feature type="disulfide bond" evidence="11">
    <location>
        <begin position="68"/>
        <end position="82"/>
    </location>
</feature>
<dbReference type="Pfam" id="PF00704">
    <property type="entry name" value="Glyco_hydro_18"/>
    <property type="match status" value="1"/>
</dbReference>
<dbReference type="PROSITE" id="PS01095">
    <property type="entry name" value="GH18_1"/>
    <property type="match status" value="1"/>
</dbReference>
<evidence type="ECO:0000256" key="12">
    <source>
        <dbReference type="RuleBase" id="RU000489"/>
    </source>
</evidence>
<dbReference type="Proteomes" id="UP000008866">
    <property type="component" value="Unassembled WGS sequence"/>
</dbReference>
<name>D4AVW4_ARTBC</name>
<sequence length="1716" mass="190478">MQVRNIFDTDMKIGACCSKKTGYCNYGPEACGTNNVSPNEVCWSNCDAKAECGRFADPPGKKCPLNVCCSEYGFCGFTKDFCEKKSGKNKGCQSNCDQPRPSGKSGEQKVVVGYYEAWRHDVLCQGMGLKDIPVNSLTHLFFSFGYITPGEFKITGMDGLPYRLFADFTALKRKNPGLKTVIALGGWTFNDPGPSQKVYSDMVSSKVNRSKFIQNLFAFMRQYAFDGVDFDWEYPGAADRGGIPSDGKNFVKLLKELDEENKKQPFHYSVSFTAPSSYWYLRHFDLEAVNHVDFVNMMTYDLHGVWDSDNPIGSHIYGHSNITEMTQALDLLWRNNVPANKVNMGLGFYGRSFQLQDPSCDKPGCPFKGGAAAGACSGASGILTYREIMSMVKKENQRRSMAKEDAIKPFHDKEAGVKYVTFGHDQWVSFDDKETFKQKKEFAAELGLGGYLIWAIDQDDDQRSALQAVLSPKALDTFKHSAKDASYYEDAHIPSCYTTGCDGNCKAGFIKITDQKCGEGDKKSKICCPLSGAPDPADCTWRGTAPFCNGHCHENEVTLQLNKWGDGKVCVDGNKAFCCKSSLAKDNTCYWQTDDCQRGDQPLTFSGKWLSFDIEIEEKVKEVTGKNQPIDQVSGDKLKEVLKGLDISNLRFYCCPEKELETWRNCAWHGKRDSCFDNHCDVLSGVQLTSDSGGGGGSCGIRLERERVFCCDPKEGEHLFLPVPLENLFEHPPTGDNVKTDFDLNLDDEDSNPGSTAFQFVVMTSPDEIQTSLDRRDGSHWEVFGCNDAVTEGEHTVQMVCTDFSENSNCHKINLGKGVPGTILQMPKGCGPGKYAVAISMEPAKHQLIPRHLASRVPSKGVVYDLKFDYDFSRVPRGMGNTQMRVDFSNQDNYWDEVVAASPSKKRKRSLDDVGGDHLKWLEDEFRDDYHFGGLNRRDLHERWFGSSVIEWLKKMVTPEIKRDYTHSIDETVTAIIVDENWDCKRNGIKYDGHVTAKALTNMKISTTFGFTLIVPSLLPPLDLTKSYLTFYNKGEITATLTIDAIARFTYSKHKTILTLPFPGATFRIPGIVTIGPQVHISGSIDAQATLAAKFETKVDIAKWEIRQTLPSDGSEKYNPQDIAKGHPDLSKSGDFTGIQRPEFYAGVEAAGDIVAKLNAAAEFGVRFDDGWGIGGATAGVVGEGRVMVKIATGISTTAECPFTYGMQLGTYLYAKADARIFKWPETKYEIASWDKDIIKGGECPNLGIGSVGERSLSLGSPWAIKNNITSKQSHIPQGRSLSATGHGLQKRAAVYGPAFKIPIGDLFCPTDGANLKNVTCGVFDGDGKEYMQDAAGNDESRGITRRHGQLAKRGLKTSRLCYHHTWSNELIDDLYMQRTYPAGGKLKKSPTYGFTSPDCEDCKFGTPLPARYPANKSPTIQYDTEHALEFQLPGLFLLKLNSSKGEIFDHPDPYQKEADGKRKKIHFCEYVKLLWPDPLTIDGVMASAGKHIADTYPAPKFKKEEFVVLEHTVNVPAKAKAWGSDEVIIGDSQMETWVENMPGEAIKNIRAGLGSVIYHQVPLVAQILKAQKERVGAILGKLDNELSNRQRTVTYTTTPVSTITSSSTTITTTETPTPVTATYDAWKTQGLESQWDTFMNSKYVDAHSKTMKLINNGIGKLKTKYLDPQYIMAAQDKPGDTPQVADEKKMMRKTIEEIRSLETAASNLPNWPNPF</sequence>
<evidence type="ECO:0000259" key="13">
    <source>
        <dbReference type="PROSITE" id="PS50941"/>
    </source>
</evidence>
<evidence type="ECO:0000256" key="10">
    <source>
        <dbReference type="ARBA" id="ARBA00023326"/>
    </source>
</evidence>
<feature type="domain" description="Chitin-binding type-1" evidence="13">
    <location>
        <begin position="49"/>
        <end position="98"/>
    </location>
</feature>
<dbReference type="GO" id="GO:0006032">
    <property type="term" value="P:chitin catabolic process"/>
    <property type="evidence" value="ECO:0007669"/>
    <property type="project" value="UniProtKB-KW"/>
</dbReference>
<dbReference type="SUPFAM" id="SSF51445">
    <property type="entry name" value="(Trans)glycosidases"/>
    <property type="match status" value="1"/>
</dbReference>
<evidence type="ECO:0000256" key="9">
    <source>
        <dbReference type="ARBA" id="ARBA00023295"/>
    </source>
</evidence>
<keyword evidence="8" id="KW-0119">Carbohydrate metabolism</keyword>
<comment type="caution">
    <text evidence="15">The sequence shown here is derived from an EMBL/GenBank/DDBJ whole genome shotgun (WGS) entry which is preliminary data.</text>
</comment>
<dbReference type="PROSITE" id="PS00026">
    <property type="entry name" value="CHIT_BIND_I_1"/>
    <property type="match status" value="1"/>
</dbReference>
<evidence type="ECO:0000256" key="11">
    <source>
        <dbReference type="PROSITE-ProRule" id="PRU00261"/>
    </source>
</evidence>
<dbReference type="Gene3D" id="3.20.20.80">
    <property type="entry name" value="Glycosidases"/>
    <property type="match status" value="1"/>
</dbReference>
<dbReference type="InterPro" id="IPR001579">
    <property type="entry name" value="Glyco_hydro_18_chit_AS"/>
</dbReference>
<dbReference type="SMART" id="SM00270">
    <property type="entry name" value="ChtBD1"/>
    <property type="match status" value="1"/>
</dbReference>
<evidence type="ECO:0000256" key="2">
    <source>
        <dbReference type="ARBA" id="ARBA00008682"/>
    </source>
</evidence>
<feature type="disulfide bond" evidence="11">
    <location>
        <begin position="92"/>
        <end position="96"/>
    </location>
</feature>
<keyword evidence="5 12" id="KW-0378">Hydrolase</keyword>
<comment type="caution">
    <text evidence="11">Lacks conserved residue(s) required for the propagation of feature annotation.</text>
</comment>
<evidence type="ECO:0000256" key="4">
    <source>
        <dbReference type="ARBA" id="ARBA00022669"/>
    </source>
</evidence>
<dbReference type="PANTHER" id="PTHR47700:SF2">
    <property type="entry name" value="CHITINASE"/>
    <property type="match status" value="1"/>
</dbReference>
<dbReference type="STRING" id="663331.D4AVW4"/>
<dbReference type="HOGENOM" id="CLU_001837_2_1_1"/>
<dbReference type="EMBL" id="ABSU01000013">
    <property type="protein sequence ID" value="EFE32870.1"/>
    <property type="molecule type" value="Genomic_DNA"/>
</dbReference>
<dbReference type="EC" id="3.2.1.14" evidence="3"/>
<keyword evidence="7" id="KW-0843">Virulence</keyword>
<dbReference type="OMA" id="YCCPEKE"/>
<dbReference type="eggNOG" id="KOG2806">
    <property type="taxonomic scope" value="Eukaryota"/>
</dbReference>
<keyword evidence="10" id="KW-0624">Polysaccharide degradation</keyword>
<feature type="domain" description="GH18" evidence="14">
    <location>
        <begin position="109"/>
        <end position="473"/>
    </location>
</feature>
<evidence type="ECO:0000259" key="14">
    <source>
        <dbReference type="PROSITE" id="PS51910"/>
    </source>
</evidence>
<dbReference type="PROSITE" id="PS50941">
    <property type="entry name" value="CHIT_BIND_I_2"/>
    <property type="match status" value="1"/>
</dbReference>
<dbReference type="InterPro" id="IPR018371">
    <property type="entry name" value="Chitin-binding_1_CS"/>
</dbReference>
<dbReference type="SMART" id="SM00636">
    <property type="entry name" value="Glyco_18"/>
    <property type="match status" value="1"/>
</dbReference>
<dbReference type="InterPro" id="IPR001223">
    <property type="entry name" value="Glyco_hydro18_cat"/>
</dbReference>
<dbReference type="KEGG" id="abe:ARB_00328"/>
<protein>
    <recommendedName>
        <fullName evidence="3">chitinase</fullName>
        <ecNumber evidence="3">3.2.1.14</ecNumber>
    </recommendedName>
</protein>
<dbReference type="InterPro" id="IPR017853">
    <property type="entry name" value="GH"/>
</dbReference>
<keyword evidence="6" id="KW-0146">Chitin degradation</keyword>
<keyword evidence="4 11" id="KW-0147">Chitin-binding</keyword>
<dbReference type="InterPro" id="IPR001002">
    <property type="entry name" value="Chitin-bd_1"/>
</dbReference>
<dbReference type="Gene3D" id="3.30.60.10">
    <property type="entry name" value="Endochitinase-like"/>
    <property type="match status" value="1"/>
</dbReference>
<proteinExistence type="inferred from homology"/>
<dbReference type="InterPro" id="IPR011583">
    <property type="entry name" value="Chitinase_II/V-like_cat"/>
</dbReference>
<dbReference type="GO" id="GO:0000272">
    <property type="term" value="P:polysaccharide catabolic process"/>
    <property type="evidence" value="ECO:0007669"/>
    <property type="project" value="UniProtKB-KW"/>
</dbReference>
<evidence type="ECO:0000256" key="8">
    <source>
        <dbReference type="ARBA" id="ARBA00023277"/>
    </source>
</evidence>
<dbReference type="RefSeq" id="XP_003013510.1">
    <property type="nucleotide sequence ID" value="XM_003013464.1"/>
</dbReference>
<evidence type="ECO:0000313" key="15">
    <source>
        <dbReference type="EMBL" id="EFE32870.1"/>
    </source>
</evidence>
<keyword evidence="11" id="KW-1015">Disulfide bond</keyword>
<dbReference type="GO" id="GO:0008843">
    <property type="term" value="F:endochitinase activity"/>
    <property type="evidence" value="ECO:0007669"/>
    <property type="project" value="UniProtKB-EC"/>
</dbReference>
<evidence type="ECO:0000256" key="1">
    <source>
        <dbReference type="ARBA" id="ARBA00000822"/>
    </source>
</evidence>
<dbReference type="InterPro" id="IPR036861">
    <property type="entry name" value="Endochitinase-like_sf"/>
</dbReference>
<dbReference type="Pfam" id="PF00187">
    <property type="entry name" value="Chitin_bind_1"/>
    <property type="match status" value="1"/>
</dbReference>
<keyword evidence="9 12" id="KW-0326">Glycosidase</keyword>
<evidence type="ECO:0000313" key="16">
    <source>
        <dbReference type="Proteomes" id="UP000008866"/>
    </source>
</evidence>